<sequence length="81" mass="8601">MPLLPVARSGEPPSPPKAFQIPNGGTVAGHKVQVISKDTTGPAPGVVKRLAQALAVRMEKTGGELYNVEFDKFDNFKDPGE</sequence>
<reference evidence="2 3" key="1">
    <citation type="submission" date="2023-03" db="EMBL/GenBank/DDBJ databases">
        <title>Draft assemblies of triclosan tolerant bacteria isolated from returned activated sludge.</title>
        <authorList>
            <person name="Van Hamelsveld S."/>
        </authorList>
    </citation>
    <scope>NUCLEOTIDE SEQUENCE [LARGE SCALE GENOMIC DNA]</scope>
    <source>
        <strain evidence="2 3">GW210010_S58</strain>
    </source>
</reference>
<evidence type="ECO:0000313" key="2">
    <source>
        <dbReference type="EMBL" id="MDF3833992.1"/>
    </source>
</evidence>
<feature type="region of interest" description="Disordered" evidence="1">
    <location>
        <begin position="1"/>
        <end position="24"/>
    </location>
</feature>
<dbReference type="Gene3D" id="3.40.50.2300">
    <property type="match status" value="1"/>
</dbReference>
<dbReference type="EMBL" id="JARJLM010000234">
    <property type="protein sequence ID" value="MDF3833992.1"/>
    <property type="molecule type" value="Genomic_DNA"/>
</dbReference>
<dbReference type="Proteomes" id="UP001216674">
    <property type="component" value="Unassembled WGS sequence"/>
</dbReference>
<evidence type="ECO:0000256" key="1">
    <source>
        <dbReference type="SAM" id="MobiDB-lite"/>
    </source>
</evidence>
<accession>A0ABT6AMY9</accession>
<keyword evidence="3" id="KW-1185">Reference proteome</keyword>
<organism evidence="2 3">
    <name type="scientific">Cupriavidus basilensis</name>
    <dbReference type="NCBI Taxonomy" id="68895"/>
    <lineage>
        <taxon>Bacteria</taxon>
        <taxon>Pseudomonadati</taxon>
        <taxon>Pseudomonadota</taxon>
        <taxon>Betaproteobacteria</taxon>
        <taxon>Burkholderiales</taxon>
        <taxon>Burkholderiaceae</taxon>
        <taxon>Cupriavidus</taxon>
    </lineage>
</organism>
<comment type="caution">
    <text evidence="2">The sequence shown here is derived from an EMBL/GenBank/DDBJ whole genome shotgun (WGS) entry which is preliminary data.</text>
</comment>
<proteinExistence type="predicted"/>
<protein>
    <submittedName>
        <fullName evidence="2">Uncharacterized protein</fullName>
    </submittedName>
</protein>
<name>A0ABT6AMY9_9BURK</name>
<gene>
    <name evidence="2" type="ORF">P3W85_13660</name>
</gene>
<evidence type="ECO:0000313" key="3">
    <source>
        <dbReference type="Proteomes" id="UP001216674"/>
    </source>
</evidence>
<dbReference type="RefSeq" id="WP_276265179.1">
    <property type="nucleotide sequence ID" value="NZ_JARJLM010000234.1"/>
</dbReference>